<keyword evidence="2" id="KW-0227">DNA damage</keyword>
<dbReference type="PATRIC" id="fig|1619100.3.peg.120"/>
<dbReference type="InterPro" id="IPR047296">
    <property type="entry name" value="GIY-YIG_UvrC_Cho"/>
</dbReference>
<evidence type="ECO:0000259" key="7">
    <source>
        <dbReference type="PROSITE" id="PS50164"/>
    </source>
</evidence>
<evidence type="ECO:0000256" key="5">
    <source>
        <dbReference type="ARBA" id="ARBA00023204"/>
    </source>
</evidence>
<dbReference type="PROSITE" id="PS50164">
    <property type="entry name" value="GIY_YIG"/>
    <property type="match status" value="1"/>
</dbReference>
<dbReference type="Pfam" id="PF01541">
    <property type="entry name" value="GIY-YIG"/>
    <property type="match status" value="1"/>
</dbReference>
<evidence type="ECO:0000256" key="2">
    <source>
        <dbReference type="ARBA" id="ARBA00022763"/>
    </source>
</evidence>
<evidence type="ECO:0000256" key="4">
    <source>
        <dbReference type="ARBA" id="ARBA00022881"/>
    </source>
</evidence>
<dbReference type="CDD" id="cd10434">
    <property type="entry name" value="GIY-YIG_UvrC_Cho"/>
    <property type="match status" value="1"/>
</dbReference>
<dbReference type="FunFam" id="3.40.1440.10:FF:000001">
    <property type="entry name" value="UvrABC system protein C"/>
    <property type="match status" value="1"/>
</dbReference>
<dbReference type="InterPro" id="IPR001162">
    <property type="entry name" value="UvrC_RNase_H_dom"/>
</dbReference>
<accession>A0A0G0MPU1</accession>
<dbReference type="PROSITE" id="PS50151">
    <property type="entry name" value="UVR"/>
    <property type="match status" value="1"/>
</dbReference>
<dbReference type="InterPro" id="IPR001943">
    <property type="entry name" value="UVR_dom"/>
</dbReference>
<keyword evidence="3" id="KW-0228">DNA excision</keyword>
<dbReference type="EMBL" id="LBWK01000001">
    <property type="protein sequence ID" value="KKR06079.1"/>
    <property type="molecule type" value="Genomic_DNA"/>
</dbReference>
<dbReference type="InterPro" id="IPR035901">
    <property type="entry name" value="GIY-YIG_endonuc_sf"/>
</dbReference>
<proteinExistence type="predicted"/>
<dbReference type="InterPro" id="IPR036876">
    <property type="entry name" value="UVR_dom_sf"/>
</dbReference>
<dbReference type="SUPFAM" id="SSF47781">
    <property type="entry name" value="RuvA domain 2-like"/>
    <property type="match status" value="1"/>
</dbReference>
<feature type="domain" description="UvrC family homology region profile" evidence="8">
    <location>
        <begin position="250"/>
        <end position="364"/>
    </location>
</feature>
<dbReference type="InterPro" id="IPR050066">
    <property type="entry name" value="UvrABC_protein_C"/>
</dbReference>
<feature type="domain" description="UVR" evidence="6">
    <location>
        <begin position="198"/>
        <end position="233"/>
    </location>
</feature>
<feature type="domain" description="GIY-YIG" evidence="7">
    <location>
        <begin position="14"/>
        <end position="93"/>
    </location>
</feature>
<dbReference type="Gene3D" id="3.40.1440.10">
    <property type="entry name" value="GIY-YIG endonuclease"/>
    <property type="match status" value="1"/>
</dbReference>
<name>A0A0G0MPU1_9BACT</name>
<protein>
    <submittedName>
        <fullName evidence="9">Excinuclease ABC, C subunit</fullName>
    </submittedName>
</protein>
<dbReference type="PANTHER" id="PTHR30562:SF1">
    <property type="entry name" value="UVRABC SYSTEM PROTEIN C"/>
    <property type="match status" value="1"/>
</dbReference>
<dbReference type="GO" id="GO:0006289">
    <property type="term" value="P:nucleotide-excision repair"/>
    <property type="evidence" value="ECO:0007669"/>
    <property type="project" value="InterPro"/>
</dbReference>
<dbReference type="Gene3D" id="3.30.420.340">
    <property type="entry name" value="UvrC, RNAse H endonuclease domain"/>
    <property type="match status" value="1"/>
</dbReference>
<organism evidence="9 10">
    <name type="scientific">candidate division WS6 bacterium GW2011_GWF2_39_15</name>
    <dbReference type="NCBI Taxonomy" id="1619100"/>
    <lineage>
        <taxon>Bacteria</taxon>
        <taxon>Candidatus Dojkabacteria</taxon>
    </lineage>
</organism>
<evidence type="ECO:0000256" key="1">
    <source>
        <dbReference type="ARBA" id="ARBA00022490"/>
    </source>
</evidence>
<dbReference type="Pfam" id="PF08459">
    <property type="entry name" value="UvrC_RNaseH_dom"/>
    <property type="match status" value="1"/>
</dbReference>
<evidence type="ECO:0000259" key="8">
    <source>
        <dbReference type="PROSITE" id="PS50165"/>
    </source>
</evidence>
<dbReference type="InterPro" id="IPR010994">
    <property type="entry name" value="RuvA_2-like"/>
</dbReference>
<evidence type="ECO:0000256" key="3">
    <source>
        <dbReference type="ARBA" id="ARBA00022769"/>
    </source>
</evidence>
<dbReference type="GO" id="GO:0009380">
    <property type="term" value="C:excinuclease repair complex"/>
    <property type="evidence" value="ECO:0007669"/>
    <property type="project" value="TreeGrafter"/>
</dbReference>
<comment type="caution">
    <text evidence="9">The sequence shown here is derived from an EMBL/GenBank/DDBJ whole genome shotgun (WGS) entry which is preliminary data.</text>
</comment>
<dbReference type="GO" id="GO:0009381">
    <property type="term" value="F:excinuclease ABC activity"/>
    <property type="evidence" value="ECO:0007669"/>
    <property type="project" value="InterPro"/>
</dbReference>
<dbReference type="PANTHER" id="PTHR30562">
    <property type="entry name" value="UVRC/OXIDOREDUCTASE"/>
    <property type="match status" value="1"/>
</dbReference>
<evidence type="ECO:0000313" key="9">
    <source>
        <dbReference type="EMBL" id="KKR06079.1"/>
    </source>
</evidence>
<keyword evidence="1" id="KW-0963">Cytoplasm</keyword>
<reference evidence="9 10" key="1">
    <citation type="journal article" date="2015" name="Nature">
        <title>rRNA introns, odd ribosomes, and small enigmatic genomes across a large radiation of phyla.</title>
        <authorList>
            <person name="Brown C.T."/>
            <person name="Hug L.A."/>
            <person name="Thomas B.C."/>
            <person name="Sharon I."/>
            <person name="Castelle C.J."/>
            <person name="Singh A."/>
            <person name="Wilkins M.J."/>
            <person name="Williams K.H."/>
            <person name="Banfield J.F."/>
        </authorList>
    </citation>
    <scope>NUCLEOTIDE SEQUENCE [LARGE SCALE GENOMIC DNA]</scope>
</reference>
<dbReference type="Pfam" id="PF02151">
    <property type="entry name" value="UVR"/>
    <property type="match status" value="1"/>
</dbReference>
<keyword evidence="5" id="KW-0234">DNA repair</keyword>
<dbReference type="Gene3D" id="1.10.150.20">
    <property type="entry name" value="5' to 3' exonuclease, C-terminal subdomain"/>
    <property type="match status" value="1"/>
</dbReference>
<sequence length="491" mass="56702">MSVNLKEKILLLPDSPGVYKFYNKNGEIIYIGKAHSLRNRVSSYFKSDHRDRPRIISMIPLIADLEVTQTDNDIEALILESALIKQNQPEYNSMLKDDKSYAWLYVITKSRYPTVKIVRTTNKSEFINGKLFGPYPSGKTIKRVFNYIRKLYPFCTSKDPSKPCFYSRIGLCPGPDASEEVYQNNIKGIINLLKGRNYNQLRVLAEKMRTYAQNRQYERAAEIRDRINDLKYLGSEIKFNYFGTEEEYVESREERMRKQLNQLQKILGLEKLNRVECYDISNIQGKMSYGSMVVSINGVPTNRLYRIFKIRSMDTPNDYLMLAEVLSRRIKHINGDKDESLTEKPDLIIIDGGKGQLSAVHKIIPSGIAILGITKGRKYKRKGGKKKDEFWIYNNGTIEQLKIGPQQSISILRDEAHRFAIIHHRKLRKFMQKKSILDEIKGVGAITKKKLIKAFGSVEQIRGVSLEEIDKVIHNKKISEAINSALKRFKV</sequence>
<gene>
    <name evidence="9" type="ORF">UT34_C0001G0119</name>
</gene>
<dbReference type="PROSITE" id="PS50165">
    <property type="entry name" value="UVRC"/>
    <property type="match status" value="1"/>
</dbReference>
<dbReference type="AlphaFoldDB" id="A0A0G0MPU1"/>
<dbReference type="SMART" id="SM00465">
    <property type="entry name" value="GIYc"/>
    <property type="match status" value="1"/>
</dbReference>
<dbReference type="InterPro" id="IPR038476">
    <property type="entry name" value="UvrC_RNase_H_dom_sf"/>
</dbReference>
<dbReference type="Gene3D" id="4.10.860.10">
    <property type="entry name" value="UVR domain"/>
    <property type="match status" value="1"/>
</dbReference>
<evidence type="ECO:0000259" key="6">
    <source>
        <dbReference type="PROSITE" id="PS50151"/>
    </source>
</evidence>
<evidence type="ECO:0000313" key="10">
    <source>
        <dbReference type="Proteomes" id="UP000034799"/>
    </source>
</evidence>
<dbReference type="STRING" id="1619100.UT34_C0001G0119"/>
<dbReference type="InterPro" id="IPR000305">
    <property type="entry name" value="GIY-YIG_endonuc"/>
</dbReference>
<dbReference type="SUPFAM" id="SSF82771">
    <property type="entry name" value="GIY-YIG endonuclease"/>
    <property type="match status" value="1"/>
</dbReference>
<dbReference type="SUPFAM" id="SSF46600">
    <property type="entry name" value="C-terminal UvrC-binding domain of UvrB"/>
    <property type="match status" value="1"/>
</dbReference>
<dbReference type="Proteomes" id="UP000034799">
    <property type="component" value="Unassembled WGS sequence"/>
</dbReference>
<keyword evidence="4" id="KW-0267">Excision nuclease</keyword>